<dbReference type="RefSeq" id="WP_153972620.1">
    <property type="nucleotide sequence ID" value="NZ_JACRWE010000008.1"/>
</dbReference>
<keyword evidence="1" id="KW-0472">Membrane</keyword>
<feature type="transmembrane region" description="Helical" evidence="1">
    <location>
        <begin position="371"/>
        <end position="391"/>
    </location>
</feature>
<protein>
    <submittedName>
        <fullName evidence="2">Pentapeptide repeat-containing protein</fullName>
    </submittedName>
</protein>
<feature type="transmembrane region" description="Helical" evidence="1">
    <location>
        <begin position="339"/>
        <end position="359"/>
    </location>
</feature>
<evidence type="ECO:0000313" key="2">
    <source>
        <dbReference type="EMBL" id="MBC5997938.1"/>
    </source>
</evidence>
<proteinExistence type="predicted"/>
<name>A0ABR7JSP6_9FIRM</name>
<reference evidence="2 3" key="1">
    <citation type="submission" date="2020-08" db="EMBL/GenBank/DDBJ databases">
        <authorList>
            <person name="Liu C."/>
            <person name="Sun Q."/>
        </authorList>
    </citation>
    <scope>NUCLEOTIDE SEQUENCE [LARGE SCALE GENOMIC DNA]</scope>
    <source>
        <strain evidence="2 3">NSJ-18</strain>
    </source>
</reference>
<dbReference type="InterPro" id="IPR001646">
    <property type="entry name" value="5peptide_repeat"/>
</dbReference>
<dbReference type="Gene3D" id="2.160.20.80">
    <property type="entry name" value="E3 ubiquitin-protein ligase SopA"/>
    <property type="match status" value="1"/>
</dbReference>
<dbReference type="SUPFAM" id="SSF141571">
    <property type="entry name" value="Pentapeptide repeat-like"/>
    <property type="match status" value="1"/>
</dbReference>
<accession>A0ABR7JSP6</accession>
<dbReference type="EMBL" id="JACRWE010000008">
    <property type="protein sequence ID" value="MBC5997938.1"/>
    <property type="molecule type" value="Genomic_DNA"/>
</dbReference>
<keyword evidence="1" id="KW-1133">Transmembrane helix</keyword>
<keyword evidence="3" id="KW-1185">Reference proteome</keyword>
<dbReference type="Proteomes" id="UP000609849">
    <property type="component" value="Unassembled WGS sequence"/>
</dbReference>
<comment type="caution">
    <text evidence="2">The sequence shown here is derived from an EMBL/GenBank/DDBJ whole genome shotgun (WGS) entry which is preliminary data.</text>
</comment>
<evidence type="ECO:0000256" key="1">
    <source>
        <dbReference type="SAM" id="Phobius"/>
    </source>
</evidence>
<gene>
    <name evidence="2" type="ORF">H8923_14340</name>
</gene>
<organism evidence="2 3">
    <name type="scientific">Romboutsia faecis</name>
    <dbReference type="NCBI Taxonomy" id="2764597"/>
    <lineage>
        <taxon>Bacteria</taxon>
        <taxon>Bacillati</taxon>
        <taxon>Bacillota</taxon>
        <taxon>Clostridia</taxon>
        <taxon>Peptostreptococcales</taxon>
        <taxon>Peptostreptococcaceae</taxon>
        <taxon>Romboutsia</taxon>
    </lineage>
</organism>
<keyword evidence="1" id="KW-0812">Transmembrane</keyword>
<dbReference type="Pfam" id="PF13576">
    <property type="entry name" value="Pentapeptide_3"/>
    <property type="match status" value="1"/>
</dbReference>
<evidence type="ECO:0000313" key="3">
    <source>
        <dbReference type="Proteomes" id="UP000609849"/>
    </source>
</evidence>
<feature type="transmembrane region" description="Helical" evidence="1">
    <location>
        <begin position="295"/>
        <end position="318"/>
    </location>
</feature>
<sequence>MAYINFKEERYSLNKQIENRKKNNSKVISYILKNKADLKDYTPCKQFSYKNFNGTTFGKDGLLDESDFRIVESKDIVCSKFIDCNFKNIRYKNCNFIGCFFENCTFNDGGVTFENCIFIKEGTEQLPSLNNKDNLGCYFYKCNIYAKFLNCDLSMALFEECNITNTSFEMTYITKGIIKNSKLDKIVFEDCNLCGFKTLDCYIIDLDFNDKDKTKFDEKTCFGKIEAVEKTKQEYEGIYMTYETIADKFKENNLINNFGEYYYLGKVAERKSLKKIFPKIASYFYWISCGYGQRAMYPVITSLAVIIVCTILYLFLGMKVGENEIVTFFTLLNSDFKTIMGYINEGLNLSVGMFAGVGIDNSQPMPATYMVSNIEMIIGLLMMGVGISTLVRKAKNN</sequence>